<dbReference type="InterPro" id="IPR013099">
    <property type="entry name" value="K_chnl_dom"/>
</dbReference>
<dbReference type="KEGG" id="aay:WYH_03054"/>
<name>A0A0F7KWN3_9SPHN</name>
<dbReference type="Gene3D" id="1.10.287.70">
    <property type="match status" value="1"/>
</dbReference>
<dbReference type="SUPFAM" id="SSF81324">
    <property type="entry name" value="Voltage-gated potassium channels"/>
    <property type="match status" value="1"/>
</dbReference>
<dbReference type="OrthoDB" id="2974133at2"/>
<accession>A0A0F7KWN3</accession>
<reference evidence="1" key="1">
    <citation type="submission" date="2015-05" db="EMBL/GenBank/DDBJ databases">
        <title>The complete genome of Altererythrobacter atlanticus strain 26DY36.</title>
        <authorList>
            <person name="Wu Y.-H."/>
            <person name="Cheng H."/>
            <person name="Wu X.-W."/>
        </authorList>
    </citation>
    <scope>NUCLEOTIDE SEQUENCE [LARGE SCALE GENOMIC DNA]</scope>
    <source>
        <strain evidence="1">26DY36</strain>
    </source>
</reference>
<dbReference type="Proteomes" id="UP000034392">
    <property type="component" value="Chromosome"/>
</dbReference>
<protein>
    <submittedName>
        <fullName evidence="1">Ion channel</fullName>
    </submittedName>
</protein>
<dbReference type="RefSeq" id="WP_053833620.1">
    <property type="nucleotide sequence ID" value="NZ_CP011452.2"/>
</dbReference>
<dbReference type="STRING" id="1267766.WYH_03054"/>
<organism evidence="1 2">
    <name type="scientific">Croceibacterium atlanticum</name>
    <dbReference type="NCBI Taxonomy" id="1267766"/>
    <lineage>
        <taxon>Bacteria</taxon>
        <taxon>Pseudomonadati</taxon>
        <taxon>Pseudomonadota</taxon>
        <taxon>Alphaproteobacteria</taxon>
        <taxon>Sphingomonadales</taxon>
        <taxon>Erythrobacteraceae</taxon>
        <taxon>Croceibacterium</taxon>
    </lineage>
</organism>
<gene>
    <name evidence="1" type="ORF">WYH_03054</name>
</gene>
<dbReference type="PATRIC" id="fig|1267766.3.peg.3093"/>
<dbReference type="EMBL" id="CP011452">
    <property type="protein sequence ID" value="AKH44074.1"/>
    <property type="molecule type" value="Genomic_DNA"/>
</dbReference>
<proteinExistence type="predicted"/>
<evidence type="ECO:0000313" key="1">
    <source>
        <dbReference type="EMBL" id="AKH44074.1"/>
    </source>
</evidence>
<evidence type="ECO:0000313" key="2">
    <source>
        <dbReference type="Proteomes" id="UP000034392"/>
    </source>
</evidence>
<keyword evidence="2" id="KW-1185">Reference proteome</keyword>
<dbReference type="Pfam" id="PF07885">
    <property type="entry name" value="Ion_trans_2"/>
    <property type="match status" value="1"/>
</dbReference>
<sequence>MIAMLFTQFAISSFLVVVCVTIHGFGLFGLSRVMHTERARERIERINPLSPRGTIFTLGVVIAIVMLHGTEIWLFAFVYLILGAVGNFEQALYFSTISYSTVGYSDAHIQLDWRLIGAFESILGVILMGWSTAFFFRILTRIDPH</sequence>
<dbReference type="AlphaFoldDB" id="A0A0F7KWN3"/>